<name>A0AAV4UB08_CAEEX</name>
<reference evidence="1 2" key="1">
    <citation type="submission" date="2021-06" db="EMBL/GenBank/DDBJ databases">
        <title>Caerostris extrusa draft genome.</title>
        <authorList>
            <person name="Kono N."/>
            <person name="Arakawa K."/>
        </authorList>
    </citation>
    <scope>NUCLEOTIDE SEQUENCE [LARGE SCALE GENOMIC DNA]</scope>
</reference>
<sequence length="83" mass="9563">METDILLLHSNVSKIQFNSFSKRNGRKSSVETGNRGVRGFGNLDRVYEFLVEPDCNYWFKASIIGEVWKRKEQYAVEVVSQGC</sequence>
<dbReference type="EMBL" id="BPLR01012581">
    <property type="protein sequence ID" value="GIY54947.1"/>
    <property type="molecule type" value="Genomic_DNA"/>
</dbReference>
<protein>
    <submittedName>
        <fullName evidence="1">Uncharacterized protein</fullName>
    </submittedName>
</protein>
<dbReference type="Proteomes" id="UP001054945">
    <property type="component" value="Unassembled WGS sequence"/>
</dbReference>
<proteinExistence type="predicted"/>
<comment type="caution">
    <text evidence="1">The sequence shown here is derived from an EMBL/GenBank/DDBJ whole genome shotgun (WGS) entry which is preliminary data.</text>
</comment>
<dbReference type="AlphaFoldDB" id="A0AAV4UB08"/>
<gene>
    <name evidence="1" type="ORF">CEXT_461251</name>
</gene>
<organism evidence="1 2">
    <name type="scientific">Caerostris extrusa</name>
    <name type="common">Bark spider</name>
    <name type="synonym">Caerostris bankana</name>
    <dbReference type="NCBI Taxonomy" id="172846"/>
    <lineage>
        <taxon>Eukaryota</taxon>
        <taxon>Metazoa</taxon>
        <taxon>Ecdysozoa</taxon>
        <taxon>Arthropoda</taxon>
        <taxon>Chelicerata</taxon>
        <taxon>Arachnida</taxon>
        <taxon>Araneae</taxon>
        <taxon>Araneomorphae</taxon>
        <taxon>Entelegynae</taxon>
        <taxon>Araneoidea</taxon>
        <taxon>Araneidae</taxon>
        <taxon>Caerostris</taxon>
    </lineage>
</organism>
<evidence type="ECO:0000313" key="2">
    <source>
        <dbReference type="Proteomes" id="UP001054945"/>
    </source>
</evidence>
<evidence type="ECO:0000313" key="1">
    <source>
        <dbReference type="EMBL" id="GIY54947.1"/>
    </source>
</evidence>
<keyword evidence="2" id="KW-1185">Reference proteome</keyword>
<accession>A0AAV4UB08</accession>